<dbReference type="EMBL" id="CP031188">
    <property type="protein sequence ID" value="AXG73943.1"/>
    <property type="molecule type" value="Genomic_DNA"/>
</dbReference>
<dbReference type="KEGG" id="fat:DVK85_06670"/>
<sequence>MNRYQTITSLGDNFMKLMGKNLIPIHILDWKVYYEAYLKEMEYQQKHFKKPRKTHAAGCVAEQYKITERTMFNIISFMEGS</sequence>
<dbReference type="OrthoDB" id="1363300at2"/>
<dbReference type="AlphaFoldDB" id="A0A345HBI3"/>
<gene>
    <name evidence="1" type="ORF">DVK85_06670</name>
</gene>
<name>A0A345HBI3_9FLAO</name>
<evidence type="ECO:0000313" key="1">
    <source>
        <dbReference type="EMBL" id="AXG73943.1"/>
    </source>
</evidence>
<dbReference type="Proteomes" id="UP000253951">
    <property type="component" value="Chromosome"/>
</dbReference>
<reference evidence="1 2" key="1">
    <citation type="submission" date="2018-07" db="EMBL/GenBank/DDBJ databases">
        <title>Complete genome sequence of Flavobacterium arcticum type strain SM1502T.</title>
        <authorList>
            <person name="Li Y."/>
            <person name="Li D.-D."/>
        </authorList>
    </citation>
    <scope>NUCLEOTIDE SEQUENCE [LARGE SCALE GENOMIC DNA]</scope>
    <source>
        <strain evidence="1 2">SM1502</strain>
    </source>
</reference>
<dbReference type="RefSeq" id="WP_114677702.1">
    <property type="nucleotide sequence ID" value="NZ_CP031188.1"/>
</dbReference>
<keyword evidence="2" id="KW-1185">Reference proteome</keyword>
<evidence type="ECO:0000313" key="2">
    <source>
        <dbReference type="Proteomes" id="UP000253951"/>
    </source>
</evidence>
<accession>A0A345HBI3</accession>
<protein>
    <submittedName>
        <fullName evidence="1">Uncharacterized protein</fullName>
    </submittedName>
</protein>
<organism evidence="1 2">
    <name type="scientific">Flavobacterium arcticum</name>
    <dbReference type="NCBI Taxonomy" id="1784713"/>
    <lineage>
        <taxon>Bacteria</taxon>
        <taxon>Pseudomonadati</taxon>
        <taxon>Bacteroidota</taxon>
        <taxon>Flavobacteriia</taxon>
        <taxon>Flavobacteriales</taxon>
        <taxon>Flavobacteriaceae</taxon>
        <taxon>Flavobacterium</taxon>
    </lineage>
</organism>
<proteinExistence type="predicted"/>